<feature type="domain" description="Nucleoporin Nup133/Nup155-like N-terminal" evidence="10">
    <location>
        <begin position="112"/>
        <end position="597"/>
    </location>
</feature>
<dbReference type="GO" id="GO:0006606">
    <property type="term" value="P:protein import into nucleus"/>
    <property type="evidence" value="ECO:0007669"/>
    <property type="project" value="TreeGrafter"/>
</dbReference>
<dbReference type="InterPro" id="IPR007187">
    <property type="entry name" value="Nucleoporin_Nup133/Nup155_C"/>
</dbReference>
<protein>
    <recommendedName>
        <fullName evidence="13">NUP133 protein</fullName>
    </recommendedName>
</protein>
<dbReference type="GO" id="GO:0016973">
    <property type="term" value="P:poly(A)+ mRNA export from nucleus"/>
    <property type="evidence" value="ECO:0007669"/>
    <property type="project" value="TreeGrafter"/>
</dbReference>
<dbReference type="Gene3D" id="2.130.10.10">
    <property type="entry name" value="YVTN repeat-like/Quinoprotein amine dehydrogenase"/>
    <property type="match status" value="1"/>
</dbReference>
<dbReference type="GO" id="GO:0031080">
    <property type="term" value="C:nuclear pore outer ring"/>
    <property type="evidence" value="ECO:0007669"/>
    <property type="project" value="TreeGrafter"/>
</dbReference>
<dbReference type="GO" id="GO:0017056">
    <property type="term" value="F:structural constituent of nuclear pore"/>
    <property type="evidence" value="ECO:0007669"/>
    <property type="project" value="InterPro"/>
</dbReference>
<evidence type="ECO:0000259" key="10">
    <source>
        <dbReference type="Pfam" id="PF08801"/>
    </source>
</evidence>
<organism evidence="11 12">
    <name type="scientific">Sordaria macrospora</name>
    <dbReference type="NCBI Taxonomy" id="5147"/>
    <lineage>
        <taxon>Eukaryota</taxon>
        <taxon>Fungi</taxon>
        <taxon>Dikarya</taxon>
        <taxon>Ascomycota</taxon>
        <taxon>Pezizomycotina</taxon>
        <taxon>Sordariomycetes</taxon>
        <taxon>Sordariomycetidae</taxon>
        <taxon>Sordariales</taxon>
        <taxon>Sordariaceae</taxon>
        <taxon>Sordaria</taxon>
    </lineage>
</organism>
<dbReference type="InterPro" id="IPR037624">
    <property type="entry name" value="Nup133-like"/>
</dbReference>
<name>A0A8S8ZYP3_SORMA</name>
<comment type="subcellular location">
    <subcellularLocation>
        <location evidence="1">Nucleus envelope</location>
    </subcellularLocation>
</comment>
<keyword evidence="6" id="KW-0811">Translocation</keyword>
<dbReference type="OMA" id="HVATLLW"/>
<reference evidence="11 12" key="1">
    <citation type="submission" date="2017-07" db="EMBL/GenBank/DDBJ databases">
        <title>Genome sequence of the Sordaria macrospora wild type strain R19027.</title>
        <authorList>
            <person name="Nowrousian M."/>
            <person name="Teichert I."/>
            <person name="Kueck U."/>
        </authorList>
    </citation>
    <scope>NUCLEOTIDE SEQUENCE [LARGE SCALE GENOMIC DNA]</scope>
    <source>
        <strain evidence="11 12">R19027</strain>
        <tissue evidence="11">Mycelium</tissue>
    </source>
</reference>
<keyword evidence="3" id="KW-0813">Transport</keyword>
<dbReference type="Pfam" id="PF03177">
    <property type="entry name" value="Nucleoporin_C"/>
    <property type="match status" value="1"/>
</dbReference>
<accession>A0A8S8ZYP3</accession>
<evidence type="ECO:0000256" key="7">
    <source>
        <dbReference type="ARBA" id="ARBA00023242"/>
    </source>
</evidence>
<proteinExistence type="inferred from homology"/>
<dbReference type="VEuPathDB" id="FungiDB:SMAC_06181"/>
<dbReference type="InterPro" id="IPR015943">
    <property type="entry name" value="WD40/YVTN_repeat-like_dom_sf"/>
</dbReference>
<dbReference type="SUPFAM" id="SSF117289">
    <property type="entry name" value="Nucleoporin domain"/>
    <property type="match status" value="1"/>
</dbReference>
<evidence type="ECO:0000313" key="12">
    <source>
        <dbReference type="Proteomes" id="UP000433876"/>
    </source>
</evidence>
<feature type="domain" description="Nucleoporin Nup133/Nup155-like C-terminal" evidence="9">
    <location>
        <begin position="707"/>
        <end position="1373"/>
    </location>
</feature>
<keyword evidence="7" id="KW-0539">Nucleus</keyword>
<evidence type="ECO:0000256" key="5">
    <source>
        <dbReference type="ARBA" id="ARBA00022927"/>
    </source>
</evidence>
<feature type="region of interest" description="Disordered" evidence="8">
    <location>
        <begin position="1"/>
        <end position="56"/>
    </location>
</feature>
<dbReference type="Pfam" id="PF08801">
    <property type="entry name" value="Nucleoporin_N"/>
    <property type="match status" value="1"/>
</dbReference>
<dbReference type="InterPro" id="IPR014908">
    <property type="entry name" value="Nucleoporin_Nup133/Nup155_N"/>
</dbReference>
<dbReference type="EMBL" id="NMPR01000037">
    <property type="protein sequence ID" value="KAA8633415.1"/>
    <property type="molecule type" value="Genomic_DNA"/>
</dbReference>
<dbReference type="Proteomes" id="UP000433876">
    <property type="component" value="Unassembled WGS sequence"/>
</dbReference>
<evidence type="ECO:0000256" key="6">
    <source>
        <dbReference type="ARBA" id="ARBA00023010"/>
    </source>
</evidence>
<comment type="similarity">
    <text evidence="2">Belongs to the nucleoporin Nup133 family.</text>
</comment>
<keyword evidence="4" id="KW-0509">mRNA transport</keyword>
<sequence length="1428" mass="158922">MFEPNQDQGGPAKGTRSSRRRARPSSNTDATLQAPKAKRQRVPLHETTVANTEALPETDVELDQVKSDKVLPNIKRDGSENILGPRKELSVRSKKQKAGERTAKGDGSIVLTTNNAYTVSKLPALPDRLRADAQSKIDHHSYLPNSLPPLDQLSIKPGVPNNSQDRQHGAVYSTSGYALSLTHTHAFVWPYASTAASPETFTFGLPYPSKNPTDPLPLGSLVSPSAASDEPGLVVVMPMSGKIAYWESISSAATLDFIRQQRHGVEDTIPGMFSGEHVVQIVNAESAGFVLVFSSGRLAYLSVRDMHGRPTISVQFLRSSLTNAVGGLLGSIRHVLGSTSAHGEVVAVRASHATRVGERVIVAATTKGKFNTWRIHRGGHHDVLSDIDLKSELIHQIQEADSASTGLPEESFEVVDFTCVPRGLDRKYVEASRLSEALVHDEDSVQHLLLLTSFSSKTQSHYALVEVVISGQNKKVGAVRPLTSYTSPVRPNAPERPKLYLPRPAMVAFVVFDRAVVIASLAAPPDSPESQLQEDSHIIPATFEDVVDLRDEGNVQIVGSGTEEPTTSGHSQDELRLRHRTKNPAAVLLVHGVGTVRVAVSEVDRFATEKPPTISAKSKLEQAVFFGIKQDNPLVFQGRSLPFTAQEIGNAAIELSHEIVASKTPFIPNVPASLENNMRTRVDYLQRLISHLNTFNVDLDARARWALLYDSEKMAVATWLWRKNEQFIAERPKGDKKNLLSETVLYINENQKTEPNPAVGEVDPVRHWFINDVWKLEIFIAWGYQIIKYAYTERLTDENGINRLLFEAAIVNKGALQEAEQHRLRNARLYGVNPRKCAVGPGMPAPWTGTKVIHVNLNRLIEFCYEWLDNYYLPSPEKASVDVKILKSIRDMLPALTSRYFTALNEFISWGSKSSDPEIQEDARKYSEAYPTNVYEKILRLKDYDLWDEAIALAREHEAYAALADTMVQHILALEESALAPGTSATKAECHAKAEDRKRQMGGYFNQYQERFAFPAYEALLEASGVQSVLEFPYDTEGYATKFLRSRPELAKISWINDVEREKDIERAAETLLTLGLTQEQQVWSKKIELSLGKLALLAEEADQRYGDSEMSNGFSDTKAASIEKVDQALEVIAVQNGLYSQIRPTIEEAVDERAEFELAMKYHGAWIHAQKKQKALQNVVEDGMERLLKHEALQPLTLIDLLTLVYLDPKHFEAIGDQFYLALKVAKHGLKGEERSNAERLIWRRCLIRDDWKQVNVTNLKDDEHQLQVLGETAVYRTLFAVVDERKFHIPFMKHLPNIVLTSLAILEHSNDAFRPCIKPSDALGVYTDSLDRRFDGMDDSFRHKLMEAMKAEDVKLKTFIDKARLDEWFKTTLEAAENTVATVYGRMTAKKAAAAAIAVNGSMRVPLESASAGAGAGTVSAGSSFW</sequence>
<dbReference type="GO" id="GO:0000972">
    <property type="term" value="P:transcription-dependent tethering of RNA polymerase II gene DNA at nuclear periphery"/>
    <property type="evidence" value="ECO:0007669"/>
    <property type="project" value="TreeGrafter"/>
</dbReference>
<feature type="region of interest" description="Disordered" evidence="8">
    <location>
        <begin position="140"/>
        <end position="168"/>
    </location>
</feature>
<keyword evidence="5" id="KW-0653">Protein transport</keyword>
<feature type="region of interest" description="Disordered" evidence="8">
    <location>
        <begin position="75"/>
        <end position="104"/>
    </location>
</feature>
<evidence type="ECO:0000259" key="9">
    <source>
        <dbReference type="Pfam" id="PF03177"/>
    </source>
</evidence>
<comment type="caution">
    <text evidence="11">The sequence shown here is derived from an EMBL/GenBank/DDBJ whole genome shotgun (WGS) entry which is preliminary data.</text>
</comment>
<evidence type="ECO:0000313" key="11">
    <source>
        <dbReference type="EMBL" id="KAA8633415.1"/>
    </source>
</evidence>
<evidence type="ECO:0000256" key="8">
    <source>
        <dbReference type="SAM" id="MobiDB-lite"/>
    </source>
</evidence>
<evidence type="ECO:0000256" key="1">
    <source>
        <dbReference type="ARBA" id="ARBA00004259"/>
    </source>
</evidence>
<evidence type="ECO:0000256" key="4">
    <source>
        <dbReference type="ARBA" id="ARBA00022816"/>
    </source>
</evidence>
<evidence type="ECO:0000256" key="2">
    <source>
        <dbReference type="ARBA" id="ARBA00005569"/>
    </source>
</evidence>
<dbReference type="Gene3D" id="1.20.58.1380">
    <property type="match status" value="1"/>
</dbReference>
<evidence type="ECO:0000256" key="3">
    <source>
        <dbReference type="ARBA" id="ARBA00022448"/>
    </source>
</evidence>
<dbReference type="PANTHER" id="PTHR13405:SF11">
    <property type="entry name" value="NUCLEAR PORE COMPLEX PROTEIN NUP133"/>
    <property type="match status" value="1"/>
</dbReference>
<dbReference type="PANTHER" id="PTHR13405">
    <property type="entry name" value="NUCLEAR PORE COMPLEX PROTEIN NUP133"/>
    <property type="match status" value="1"/>
</dbReference>
<dbReference type="FunFam" id="2.130.10.10:FF:001057">
    <property type="entry name" value="Nuclear pore complex subunit Nup133, putative"/>
    <property type="match status" value="1"/>
</dbReference>
<gene>
    <name evidence="11" type="ORF">SMACR_06181</name>
</gene>
<evidence type="ECO:0008006" key="13">
    <source>
        <dbReference type="Google" id="ProtNLM"/>
    </source>
</evidence>